<evidence type="ECO:0000256" key="2">
    <source>
        <dbReference type="ARBA" id="ARBA00022741"/>
    </source>
</evidence>
<evidence type="ECO:0000259" key="4">
    <source>
        <dbReference type="PROSITE" id="PS50893"/>
    </source>
</evidence>
<dbReference type="EMBL" id="MPTC01000002">
    <property type="protein sequence ID" value="OMD43376.1"/>
    <property type="molecule type" value="Genomic_DNA"/>
</dbReference>
<dbReference type="GO" id="GO:0005524">
    <property type="term" value="F:ATP binding"/>
    <property type="evidence" value="ECO:0007669"/>
    <property type="project" value="UniProtKB-KW"/>
</dbReference>
<dbReference type="RefSeq" id="WP_076117002.1">
    <property type="nucleotide sequence ID" value="NZ_MPTC01000002.1"/>
</dbReference>
<proteinExistence type="predicted"/>
<comment type="caution">
    <text evidence="5">The sequence shown here is derived from an EMBL/GenBank/DDBJ whole genome shotgun (WGS) entry which is preliminary data.</text>
</comment>
<dbReference type="SUPFAM" id="SSF52540">
    <property type="entry name" value="P-loop containing nucleoside triphosphate hydrolases"/>
    <property type="match status" value="1"/>
</dbReference>
<evidence type="ECO:0000256" key="3">
    <source>
        <dbReference type="ARBA" id="ARBA00022840"/>
    </source>
</evidence>
<keyword evidence="2" id="KW-0547">Nucleotide-binding</keyword>
<dbReference type="CDD" id="cd03230">
    <property type="entry name" value="ABC_DR_subfamily_A"/>
    <property type="match status" value="1"/>
</dbReference>
<evidence type="ECO:0000313" key="6">
    <source>
        <dbReference type="Proteomes" id="UP000187439"/>
    </source>
</evidence>
<dbReference type="OrthoDB" id="9804819at2"/>
<feature type="domain" description="ABC transporter" evidence="4">
    <location>
        <begin position="2"/>
        <end position="230"/>
    </location>
</feature>
<dbReference type="InterPro" id="IPR017871">
    <property type="entry name" value="ABC_transporter-like_CS"/>
</dbReference>
<dbReference type="Gene3D" id="3.40.50.300">
    <property type="entry name" value="P-loop containing nucleotide triphosphate hydrolases"/>
    <property type="match status" value="1"/>
</dbReference>
<accession>A0A1R0Y7W0</accession>
<dbReference type="InterPro" id="IPR027417">
    <property type="entry name" value="P-loop_NTPase"/>
</dbReference>
<protein>
    <submittedName>
        <fullName evidence="5">ABC transporter ATP-binding protein</fullName>
    </submittedName>
</protein>
<dbReference type="InterPro" id="IPR003439">
    <property type="entry name" value="ABC_transporter-like_ATP-bd"/>
</dbReference>
<dbReference type="Pfam" id="PF00005">
    <property type="entry name" value="ABC_tran"/>
    <property type="match status" value="1"/>
</dbReference>
<dbReference type="Proteomes" id="UP000187439">
    <property type="component" value="Unassembled WGS sequence"/>
</dbReference>
<dbReference type="PANTHER" id="PTHR42711:SF18">
    <property type="entry name" value="ABC TRANSPORTER, ATP-BINDING PROTEIN"/>
    <property type="match status" value="1"/>
</dbReference>
<keyword evidence="1" id="KW-0813">Transport</keyword>
<keyword evidence="3 5" id="KW-0067">ATP-binding</keyword>
<name>A0A1R0Y7W0_9BACL</name>
<evidence type="ECO:0000313" key="5">
    <source>
        <dbReference type="EMBL" id="OMD43376.1"/>
    </source>
</evidence>
<dbReference type="PANTHER" id="PTHR42711">
    <property type="entry name" value="ABC TRANSPORTER ATP-BINDING PROTEIN"/>
    <property type="match status" value="1"/>
</dbReference>
<dbReference type="PROSITE" id="PS00211">
    <property type="entry name" value="ABC_TRANSPORTER_1"/>
    <property type="match status" value="1"/>
</dbReference>
<dbReference type="InterPro" id="IPR003593">
    <property type="entry name" value="AAA+_ATPase"/>
</dbReference>
<sequence length="284" mass="32067">MIEVKELHFTYPKIKEPTLSGLNFSIPPGEVFGFLGPSGAGKSTTQKILIGVLKNYLGSVKVMGKEIRNTGPEYFEQIGVAFEFPNFYSKFTALENLQLFRSLYSGRTSEPGFLLEQVNLTETANLKVSQLSKGMKMRLNFCRALLNNPQILFLDEPTSGLDPVNAKRMKDLILEKKANGTTVIITTHNMQAAEELCDRVAFIVDGQIKLIDSPRELKLLNGKKRVRLEYRLHNEVRNEEFSLADIGGNEYFLKLVREHPIETIHSLEASLEQIFIDVTGRQLT</sequence>
<dbReference type="AlphaFoldDB" id="A0A1R0Y7W0"/>
<evidence type="ECO:0000256" key="1">
    <source>
        <dbReference type="ARBA" id="ARBA00022448"/>
    </source>
</evidence>
<dbReference type="SMART" id="SM00382">
    <property type="entry name" value="AAA"/>
    <property type="match status" value="1"/>
</dbReference>
<dbReference type="InterPro" id="IPR050763">
    <property type="entry name" value="ABC_transporter_ATP-binding"/>
</dbReference>
<gene>
    <name evidence="5" type="ORF">BSK52_02870</name>
</gene>
<dbReference type="GO" id="GO:0016887">
    <property type="term" value="F:ATP hydrolysis activity"/>
    <property type="evidence" value="ECO:0007669"/>
    <property type="project" value="InterPro"/>
</dbReference>
<dbReference type="PROSITE" id="PS50893">
    <property type="entry name" value="ABC_TRANSPORTER_2"/>
    <property type="match status" value="1"/>
</dbReference>
<reference evidence="5 6" key="1">
    <citation type="submission" date="2016-10" db="EMBL/GenBank/DDBJ databases">
        <title>Paenibacillus species isolates.</title>
        <authorList>
            <person name="Beno S.M."/>
        </authorList>
    </citation>
    <scope>NUCLEOTIDE SEQUENCE [LARGE SCALE GENOMIC DNA]</scope>
    <source>
        <strain evidence="5 6">FSL H7-0710</strain>
    </source>
</reference>
<organism evidence="5 6">
    <name type="scientific">Paenibacillus odorifer</name>
    <dbReference type="NCBI Taxonomy" id="189426"/>
    <lineage>
        <taxon>Bacteria</taxon>
        <taxon>Bacillati</taxon>
        <taxon>Bacillota</taxon>
        <taxon>Bacilli</taxon>
        <taxon>Bacillales</taxon>
        <taxon>Paenibacillaceae</taxon>
        <taxon>Paenibacillus</taxon>
    </lineage>
</organism>